<evidence type="ECO:0000256" key="4">
    <source>
        <dbReference type="ARBA" id="ARBA00023125"/>
    </source>
</evidence>
<sequence>MLLVAPSNAILASFSSQTEGAQGRASRHGAPPPPPAVLPASWVLKQKALGHAPTLKGLPWRLLAHAMKATKRYNERPRRSCFERRPSAHPHRPDIAEAGRNAVPMAPLHTTGCLALAEGHATPRAYKGAGRWGAGRTKFKETRHPVYRGVRRRGNAGRWVREVHVPGQRGERLWLGTYLTAESAARAHDATGGGVRVNGGRGRGGAALRARGCRLLLRAASPAAVVGRGACVL</sequence>
<organism evidence="11 12">
    <name type="scientific">Lolium multiflorum</name>
    <name type="common">Italian ryegrass</name>
    <name type="synonym">Lolium perenne subsp. multiflorum</name>
    <dbReference type="NCBI Taxonomy" id="4521"/>
    <lineage>
        <taxon>Eukaryota</taxon>
        <taxon>Viridiplantae</taxon>
        <taxon>Streptophyta</taxon>
        <taxon>Embryophyta</taxon>
        <taxon>Tracheophyta</taxon>
        <taxon>Spermatophyta</taxon>
        <taxon>Magnoliopsida</taxon>
        <taxon>Liliopsida</taxon>
        <taxon>Poales</taxon>
        <taxon>Poaceae</taxon>
        <taxon>BOP clade</taxon>
        <taxon>Pooideae</taxon>
        <taxon>Poodae</taxon>
        <taxon>Poeae</taxon>
        <taxon>Poeae Chloroplast Group 2 (Poeae type)</taxon>
        <taxon>Loliodinae</taxon>
        <taxon>Loliinae</taxon>
        <taxon>Lolium</taxon>
    </lineage>
</organism>
<dbReference type="Proteomes" id="UP001231189">
    <property type="component" value="Unassembled WGS sequence"/>
</dbReference>
<dbReference type="GO" id="GO:0003677">
    <property type="term" value="F:DNA binding"/>
    <property type="evidence" value="ECO:0007669"/>
    <property type="project" value="UniProtKB-KW"/>
</dbReference>
<dbReference type="InterPro" id="IPR045277">
    <property type="entry name" value="DRE1A-I"/>
</dbReference>
<dbReference type="PANTHER" id="PTHR31839">
    <property type="entry name" value="DEHYDRATION-RESPONSIVE ELEMENT-BINDING PROTEIN 1D"/>
    <property type="match status" value="1"/>
</dbReference>
<evidence type="ECO:0000256" key="7">
    <source>
        <dbReference type="ARBA" id="ARBA00023242"/>
    </source>
</evidence>
<feature type="domain" description="AP2/ERF" evidence="10">
    <location>
        <begin position="146"/>
        <end position="191"/>
    </location>
</feature>
<name>A0AAD8WXI3_LOLMU</name>
<keyword evidence="2" id="KW-0805">Transcription regulation</keyword>
<comment type="similarity">
    <text evidence="8">Belongs to the AP2/ERF transcription factor family. ERF subfamily.</text>
</comment>
<evidence type="ECO:0000256" key="9">
    <source>
        <dbReference type="SAM" id="MobiDB-lite"/>
    </source>
</evidence>
<dbReference type="SMART" id="SM00380">
    <property type="entry name" value="AP2"/>
    <property type="match status" value="1"/>
</dbReference>
<dbReference type="GO" id="GO:0005634">
    <property type="term" value="C:nucleus"/>
    <property type="evidence" value="ECO:0007669"/>
    <property type="project" value="UniProtKB-SubCell"/>
</dbReference>
<dbReference type="AlphaFoldDB" id="A0AAD8WXI3"/>
<dbReference type="PROSITE" id="PS51032">
    <property type="entry name" value="AP2_ERF"/>
    <property type="match status" value="1"/>
</dbReference>
<keyword evidence="12" id="KW-1185">Reference proteome</keyword>
<keyword evidence="3" id="KW-0346">Stress response</keyword>
<comment type="caution">
    <text evidence="11">The sequence shown here is derived from an EMBL/GenBank/DDBJ whole genome shotgun (WGS) entry which is preliminary data.</text>
</comment>
<dbReference type="InterPro" id="IPR036955">
    <property type="entry name" value="AP2/ERF_dom_sf"/>
</dbReference>
<evidence type="ECO:0000313" key="11">
    <source>
        <dbReference type="EMBL" id="KAK1682126.1"/>
    </source>
</evidence>
<feature type="region of interest" description="Disordered" evidence="9">
    <location>
        <begin position="75"/>
        <end position="94"/>
    </location>
</feature>
<dbReference type="Pfam" id="PF00847">
    <property type="entry name" value="AP2"/>
    <property type="match status" value="1"/>
</dbReference>
<evidence type="ECO:0000256" key="8">
    <source>
        <dbReference type="ARBA" id="ARBA00024343"/>
    </source>
</evidence>
<evidence type="ECO:0000256" key="6">
    <source>
        <dbReference type="ARBA" id="ARBA00023163"/>
    </source>
</evidence>
<evidence type="ECO:0000256" key="3">
    <source>
        <dbReference type="ARBA" id="ARBA00023016"/>
    </source>
</evidence>
<keyword evidence="7" id="KW-0539">Nucleus</keyword>
<dbReference type="InterPro" id="IPR001471">
    <property type="entry name" value="AP2/ERF_dom"/>
</dbReference>
<dbReference type="SUPFAM" id="SSF54171">
    <property type="entry name" value="DNA-binding domain"/>
    <property type="match status" value="1"/>
</dbReference>
<reference evidence="11" key="1">
    <citation type="submission" date="2023-07" db="EMBL/GenBank/DDBJ databases">
        <title>A chromosome-level genome assembly of Lolium multiflorum.</title>
        <authorList>
            <person name="Chen Y."/>
            <person name="Copetti D."/>
            <person name="Kolliker R."/>
            <person name="Studer B."/>
        </authorList>
    </citation>
    <scope>NUCLEOTIDE SEQUENCE</scope>
    <source>
        <strain evidence="11">02402/16</strain>
        <tissue evidence="11">Leaf</tissue>
    </source>
</reference>
<dbReference type="EMBL" id="JAUUTY010000002">
    <property type="protein sequence ID" value="KAK1682126.1"/>
    <property type="molecule type" value="Genomic_DNA"/>
</dbReference>
<evidence type="ECO:0000313" key="12">
    <source>
        <dbReference type="Proteomes" id="UP001231189"/>
    </source>
</evidence>
<evidence type="ECO:0000256" key="5">
    <source>
        <dbReference type="ARBA" id="ARBA00023159"/>
    </source>
</evidence>
<gene>
    <name evidence="11" type="ORF">QYE76_042974</name>
</gene>
<accession>A0AAD8WXI3</accession>
<keyword evidence="6" id="KW-0804">Transcription</keyword>
<dbReference type="InterPro" id="IPR016177">
    <property type="entry name" value="DNA-bd_dom_sf"/>
</dbReference>
<evidence type="ECO:0000259" key="10">
    <source>
        <dbReference type="PROSITE" id="PS51032"/>
    </source>
</evidence>
<keyword evidence="5" id="KW-0010">Activator</keyword>
<comment type="subcellular location">
    <subcellularLocation>
        <location evidence="1">Nucleus</location>
    </subcellularLocation>
</comment>
<feature type="region of interest" description="Disordered" evidence="9">
    <location>
        <begin position="16"/>
        <end position="36"/>
    </location>
</feature>
<evidence type="ECO:0000256" key="1">
    <source>
        <dbReference type="ARBA" id="ARBA00004123"/>
    </source>
</evidence>
<dbReference type="PANTHER" id="PTHR31839:SF5">
    <property type="entry name" value="CBF2"/>
    <property type="match status" value="1"/>
</dbReference>
<evidence type="ECO:0000256" key="2">
    <source>
        <dbReference type="ARBA" id="ARBA00023015"/>
    </source>
</evidence>
<proteinExistence type="inferred from homology"/>
<dbReference type="GO" id="GO:0003700">
    <property type="term" value="F:DNA-binding transcription factor activity"/>
    <property type="evidence" value="ECO:0007669"/>
    <property type="project" value="InterPro"/>
</dbReference>
<protein>
    <recommendedName>
        <fullName evidence="10">AP2/ERF domain-containing protein</fullName>
    </recommendedName>
</protein>
<keyword evidence="4" id="KW-0238">DNA-binding</keyword>
<dbReference type="Gene3D" id="3.30.730.10">
    <property type="entry name" value="AP2/ERF domain"/>
    <property type="match status" value="1"/>
</dbReference>